<evidence type="ECO:0000313" key="4">
    <source>
        <dbReference type="EMBL" id="GEU79487.1"/>
    </source>
</evidence>
<dbReference type="CDD" id="cd09272">
    <property type="entry name" value="RNase_HI_RT_Ty1"/>
    <property type="match status" value="1"/>
</dbReference>
<comment type="caution">
    <text evidence="4">The sequence shown here is derived from an EMBL/GenBank/DDBJ whole genome shotgun (WGS) entry which is preliminary data.</text>
</comment>
<dbReference type="InterPro" id="IPR013103">
    <property type="entry name" value="RVT_2"/>
</dbReference>
<feature type="region of interest" description="Disordered" evidence="2">
    <location>
        <begin position="1330"/>
        <end position="1350"/>
    </location>
</feature>
<dbReference type="Pfam" id="PF07727">
    <property type="entry name" value="RVT_2"/>
    <property type="match status" value="1"/>
</dbReference>
<feature type="coiled-coil region" evidence="1">
    <location>
        <begin position="1283"/>
        <end position="1310"/>
    </location>
</feature>
<feature type="region of interest" description="Disordered" evidence="2">
    <location>
        <begin position="1253"/>
        <end position="1273"/>
    </location>
</feature>
<proteinExistence type="predicted"/>
<dbReference type="EMBL" id="BKCJ010007882">
    <property type="protein sequence ID" value="GEU79487.1"/>
    <property type="molecule type" value="Genomic_DNA"/>
</dbReference>
<reference evidence="4" key="1">
    <citation type="journal article" date="2019" name="Sci. Rep.">
        <title>Draft genome of Tanacetum cinerariifolium, the natural source of mosquito coil.</title>
        <authorList>
            <person name="Yamashiro T."/>
            <person name="Shiraishi A."/>
            <person name="Satake H."/>
            <person name="Nakayama K."/>
        </authorList>
    </citation>
    <scope>NUCLEOTIDE SEQUENCE</scope>
</reference>
<feature type="compositionally biased region" description="Basic residues" evidence="2">
    <location>
        <begin position="1253"/>
        <end position="1266"/>
    </location>
</feature>
<evidence type="ECO:0000256" key="1">
    <source>
        <dbReference type="SAM" id="Coils"/>
    </source>
</evidence>
<feature type="domain" description="Reverse transcriptase Ty1/copia-type" evidence="3">
    <location>
        <begin position="40"/>
        <end position="187"/>
    </location>
</feature>
<feature type="region of interest" description="Disordered" evidence="2">
    <location>
        <begin position="846"/>
        <end position="876"/>
    </location>
</feature>
<name>A0A6L2N220_TANCI</name>
<evidence type="ECO:0000259" key="3">
    <source>
        <dbReference type="Pfam" id="PF07727"/>
    </source>
</evidence>
<accession>A0A6L2N220</accession>
<dbReference type="PANTHER" id="PTHR11439">
    <property type="entry name" value="GAG-POL-RELATED RETROTRANSPOSON"/>
    <property type="match status" value="1"/>
</dbReference>
<organism evidence="4">
    <name type="scientific">Tanacetum cinerariifolium</name>
    <name type="common">Dalmatian daisy</name>
    <name type="synonym">Chrysanthemum cinerariifolium</name>
    <dbReference type="NCBI Taxonomy" id="118510"/>
    <lineage>
        <taxon>Eukaryota</taxon>
        <taxon>Viridiplantae</taxon>
        <taxon>Streptophyta</taxon>
        <taxon>Embryophyta</taxon>
        <taxon>Tracheophyta</taxon>
        <taxon>Spermatophyta</taxon>
        <taxon>Magnoliopsida</taxon>
        <taxon>eudicotyledons</taxon>
        <taxon>Gunneridae</taxon>
        <taxon>Pentapetalae</taxon>
        <taxon>asterids</taxon>
        <taxon>campanulids</taxon>
        <taxon>Asterales</taxon>
        <taxon>Asteraceae</taxon>
        <taxon>Asteroideae</taxon>
        <taxon>Anthemideae</taxon>
        <taxon>Anthemidinae</taxon>
        <taxon>Tanacetum</taxon>
    </lineage>
</organism>
<protein>
    <recommendedName>
        <fullName evidence="3">Reverse transcriptase Ty1/copia-type domain-containing protein</fullName>
    </recommendedName>
</protein>
<dbReference type="PANTHER" id="PTHR11439:SF509">
    <property type="entry name" value="RNA-DIRECTED DNA POLYMERASE"/>
    <property type="match status" value="1"/>
</dbReference>
<evidence type="ECO:0000256" key="2">
    <source>
        <dbReference type="SAM" id="MobiDB-lite"/>
    </source>
</evidence>
<sequence length="1383" mass="157209">MKDHLLEQVHGNPPRPVQTRRQLATDLEMCMFSLTFDRLQVWELIDKPFGKTVIRLKCLWKNKKDEDQTVIYNKARLVAKGYAQEEGIDFEESFALVARLEAVRIFIVYAAHKSFPIYHIDVKMEFLNGPLKEEVYVAQPNWFVDPDHPEKVYRLKKVLYGLKHAPRAWYDELSRYLTSKGFNKGQSIGTPMATKPNLDADLSGNPVDQTDYRSKIRSLMYLTSSRPDTVQAGSSSGLTTFLDADHAGCIDSHKRTSGGIQFLGDKLVSWMSKKQKCTVMSSAKVECVALSASCAQVMWMRTQLQDYGFNYNKITLYYDSQLAIAISCNAVQHFHTMHIHTRYHFIKEQVENGIIELYFVRTEYQLADMFNKSLPKDRFKYLVRQIGMRCLTPAELEGIMPMKIELTLEQSQQGVSNDVLVSIESEDGNPFEPSSNKLLEDANLKLLRSLPSSWNNIALIMRNKSDLDTLSMDDLYNNLMVYESEIKSQSSSSSNPKNVAFVSLDNFSSTNEIVNTAHSVFAASYNEDLKQIDTDDLEEIDLKWQVAMLTMRVKRRGHFARECSAPRNQGNINRDAPTRNAQVDTSTTNALVVQNGIGGYDWSFQDKEELINFPLMAYTFQGSLSSLSSYSEVHTCSKEFLKSYEAPKKQYDQQREALNKSNLEIIGYQMGLESLETRIAVHEKNEDVYEEDIAFLKHDVQVKHISIKEIINYQISAIDKTGLGYDGQMNESKLNDIHVNESKVLNNVFDRCESDGDDNQVNNRFKKGERYHVVPPPYTGNYMPSRADLSFARFDNSVFKSSAPLIEEWESNSEDENVFKPKEVNKTVKPSLENIEIVNARGTTVKNENKAEKPRKFSQSPRVLTKSRQVPVNATKQSSHRAAALVSAARWVNTAAFRPNVNNALPTTYSYFKAHSPVRSGGFVACGGNAKGGKITRNGKIRTGKLDFEDVYFVKLLDESQVLLKVPRNNNMYSFDLKNVVPKGKQYKASCRTKTVSSICKPLLLFHILALFRQGKAANTNNTNRLNTVSSPVNVVIYSFTTMDPGRERGQRNEFESMYGQDKDANGNRIFTLVSAARSTYVNLGGSIPVNATTVPNADLSTDPLMPDLEDTVDLQDTGIFIVSHIPTTRIYKDHPKEQIIGDPLSTLQTRRMTKTYQEHAMVYRNKKDEKWIVVRNKVRLVAQGYTLDEGIDYDEDFAHIARIEAIRMYPRFVQVFLDNQVESIDRHNAIFVISSHTKKVFAKIKKEGKDFSRKKKQKLRRKHRKAIEVPSPSSEILTEEEVLDLEEAKTAQAKEIASLKKRVKKLEQKKKSRTSGLKGLRKVRSAKRVESLTEASLGNQEDASKQGRLIDNIDQDVEITLVDDTQGRMNEEDMFGVNDPCI</sequence>
<keyword evidence="1" id="KW-0175">Coiled coil</keyword>
<feature type="compositionally biased region" description="Polar residues" evidence="2">
    <location>
        <begin position="857"/>
        <end position="876"/>
    </location>
</feature>
<gene>
    <name evidence="4" type="ORF">Tci_051465</name>
</gene>